<sequence>MKRISSFAFIFVTIVPFVGCHTSSQNVLEKKVEVKLEAKNNSNASGLVKISEYANGEIQITGTITGLSANSLHGFHFHENGDCSDNEALKAGGHFNPDKSHTHGKSIASTEYSKQHAGDLGNILSDENGEAKIDIIIKVPSLTLNDENKYSLLNRSLVVHQDKDDEKSAPAGNAGKRILCGVIKS</sequence>
<dbReference type="Pfam" id="PF00080">
    <property type="entry name" value="Sod_Cu"/>
    <property type="match status" value="1"/>
</dbReference>
<dbReference type="GO" id="GO:0006801">
    <property type="term" value="P:superoxide metabolic process"/>
    <property type="evidence" value="ECO:0007669"/>
    <property type="project" value="InterPro"/>
</dbReference>
<dbReference type="OrthoDB" id="5293043at2"/>
<dbReference type="SUPFAM" id="SSF49329">
    <property type="entry name" value="Cu,Zn superoxide dismutase-like"/>
    <property type="match status" value="1"/>
</dbReference>
<evidence type="ECO:0000313" key="3">
    <source>
        <dbReference type="EMBL" id="BBH53146.1"/>
    </source>
</evidence>
<keyword evidence="4" id="KW-1185">Reference proteome</keyword>
<dbReference type="PROSITE" id="PS00087">
    <property type="entry name" value="SOD_CU_ZN_1"/>
    <property type="match status" value="1"/>
</dbReference>
<feature type="domain" description="Superoxide dismutase copper/zinc binding" evidence="2">
    <location>
        <begin position="45"/>
        <end position="183"/>
    </location>
</feature>
<dbReference type="CDD" id="cd00305">
    <property type="entry name" value="Cu-Zn_Superoxide_Dismutase"/>
    <property type="match status" value="1"/>
</dbReference>
<dbReference type="PANTHER" id="PTHR10003">
    <property type="entry name" value="SUPEROXIDE DISMUTASE CU-ZN -RELATED"/>
    <property type="match status" value="1"/>
</dbReference>
<evidence type="ECO:0000259" key="2">
    <source>
        <dbReference type="Pfam" id="PF00080"/>
    </source>
</evidence>
<proteinExistence type="inferred from homology"/>
<dbReference type="EMBL" id="AP019368">
    <property type="protein sequence ID" value="BBH53146.1"/>
    <property type="molecule type" value="Genomic_DNA"/>
</dbReference>
<dbReference type="InterPro" id="IPR024134">
    <property type="entry name" value="SOD_Cu/Zn_/chaperone"/>
</dbReference>
<name>A0A4P2VJ43_FLUSA</name>
<protein>
    <submittedName>
        <fullName evidence="3">Superoxide dismutase family protein</fullName>
    </submittedName>
</protein>
<dbReference type="Gene3D" id="2.60.40.200">
    <property type="entry name" value="Superoxide dismutase, copper/zinc binding domain"/>
    <property type="match status" value="1"/>
</dbReference>
<accession>A0A4P2VJ43</accession>
<dbReference type="KEGG" id="sbf:JCM31447_15890"/>
<dbReference type="RefSeq" id="WP_130608411.1">
    <property type="nucleotide sequence ID" value="NZ_AP019368.1"/>
</dbReference>
<gene>
    <name evidence="3" type="ORF">JCM31447_15890</name>
</gene>
<dbReference type="InterPro" id="IPR001424">
    <property type="entry name" value="SOD_Cu_Zn_dom"/>
</dbReference>
<dbReference type="Proteomes" id="UP000291236">
    <property type="component" value="Chromosome"/>
</dbReference>
<evidence type="ECO:0000256" key="1">
    <source>
        <dbReference type="ARBA" id="ARBA00010457"/>
    </source>
</evidence>
<organism evidence="3 4">
    <name type="scientific">Fluviispira sanaruensis</name>
    <dbReference type="NCBI Taxonomy" id="2493639"/>
    <lineage>
        <taxon>Bacteria</taxon>
        <taxon>Pseudomonadati</taxon>
        <taxon>Bdellovibrionota</taxon>
        <taxon>Oligoflexia</taxon>
        <taxon>Silvanigrellales</taxon>
        <taxon>Silvanigrellaceae</taxon>
        <taxon>Fluviispira</taxon>
    </lineage>
</organism>
<comment type="similarity">
    <text evidence="1">Belongs to the Cu-Zn superoxide dismutase family.</text>
</comment>
<dbReference type="InterPro" id="IPR018152">
    <property type="entry name" value="SOD_Cu/Zn_BS"/>
</dbReference>
<evidence type="ECO:0000313" key="4">
    <source>
        <dbReference type="Proteomes" id="UP000291236"/>
    </source>
</evidence>
<dbReference type="GO" id="GO:0005507">
    <property type="term" value="F:copper ion binding"/>
    <property type="evidence" value="ECO:0007669"/>
    <property type="project" value="InterPro"/>
</dbReference>
<dbReference type="InterPro" id="IPR036423">
    <property type="entry name" value="SOD-like_Cu/Zn_dom_sf"/>
</dbReference>
<reference evidence="3 4" key="1">
    <citation type="submission" date="2018-12" db="EMBL/GenBank/DDBJ databases">
        <title>Rubrispira sanarue gen. nov., sp., nov., a member of the order Silvanigrellales, isolated from a brackish lake in Hamamatsu Japan.</title>
        <authorList>
            <person name="Maejima Y."/>
            <person name="Iino T."/>
            <person name="Muraguchi Y."/>
            <person name="Fukuda K."/>
            <person name="Nojiri H."/>
            <person name="Ohkuma M."/>
            <person name="Moriuchi R."/>
            <person name="Dohra H."/>
            <person name="Kimbara K."/>
            <person name="Shintani M."/>
        </authorList>
    </citation>
    <scope>NUCLEOTIDE SEQUENCE [LARGE SCALE GENOMIC DNA]</scope>
    <source>
        <strain evidence="3 4">RF1110005</strain>
    </source>
</reference>
<dbReference type="AlphaFoldDB" id="A0A4P2VJ43"/>